<name>A0ABQ1H5S3_9SPHN</name>
<dbReference type="Gene3D" id="3.40.30.10">
    <property type="entry name" value="Glutaredoxin"/>
    <property type="match status" value="1"/>
</dbReference>
<evidence type="ECO:0000259" key="2">
    <source>
        <dbReference type="Pfam" id="PF13462"/>
    </source>
</evidence>
<feature type="chain" id="PRO_5047360833" description="Thioredoxin-like fold domain-containing protein" evidence="1">
    <location>
        <begin position="22"/>
        <end position="242"/>
    </location>
</feature>
<accession>A0ABQ1H5S3</accession>
<dbReference type="Gene3D" id="1.10.40.110">
    <property type="match status" value="1"/>
</dbReference>
<evidence type="ECO:0000313" key="4">
    <source>
        <dbReference type="Proteomes" id="UP000618591"/>
    </source>
</evidence>
<comment type="caution">
    <text evidence="3">The sequence shown here is derived from an EMBL/GenBank/DDBJ whole genome shotgun (WGS) entry which is preliminary data.</text>
</comment>
<dbReference type="InterPro" id="IPR012336">
    <property type="entry name" value="Thioredoxin-like_fold"/>
</dbReference>
<sequence>MKRLVTAIFAAAILAVPAAHAAPVKKAAPAKRATARPDWVQTVVRTPEGGMRMGNPAAKVKLIEYGARTCPTCAAFTLGGVPSLTKSYVATGQVSYEFRDYPIHGAIDLAPILLGRCVPGRAFFPLLETMMANQRALIGRPDEIPQAKQEELQKLPPNAVAAYLGKFYGYTDFIVKAGLPVARAKACLADRKALDAIVAQTAAANKAYTIPGTPTFIVNGVVADKVADWTGLEPVLRAAGAK</sequence>
<evidence type="ECO:0000313" key="3">
    <source>
        <dbReference type="EMBL" id="GGA59820.1"/>
    </source>
</evidence>
<keyword evidence="4" id="KW-1185">Reference proteome</keyword>
<gene>
    <name evidence="3" type="ORF">GCM10011395_32670</name>
</gene>
<proteinExistence type="predicted"/>
<feature type="signal peptide" evidence="1">
    <location>
        <begin position="1"/>
        <end position="21"/>
    </location>
</feature>
<dbReference type="Pfam" id="PF13462">
    <property type="entry name" value="Thioredoxin_4"/>
    <property type="match status" value="1"/>
</dbReference>
<reference evidence="4" key="1">
    <citation type="journal article" date="2019" name="Int. J. Syst. Evol. Microbiol.">
        <title>The Global Catalogue of Microorganisms (GCM) 10K type strain sequencing project: providing services to taxonomists for standard genome sequencing and annotation.</title>
        <authorList>
            <consortium name="The Broad Institute Genomics Platform"/>
            <consortium name="The Broad Institute Genome Sequencing Center for Infectious Disease"/>
            <person name="Wu L."/>
            <person name="Ma J."/>
        </authorList>
    </citation>
    <scope>NUCLEOTIDE SEQUENCE [LARGE SCALE GENOMIC DNA]</scope>
    <source>
        <strain evidence="4">CGMCC 1.10106</strain>
    </source>
</reference>
<dbReference type="InterPro" id="IPR036249">
    <property type="entry name" value="Thioredoxin-like_sf"/>
</dbReference>
<protein>
    <recommendedName>
        <fullName evidence="2">Thioredoxin-like fold domain-containing protein</fullName>
    </recommendedName>
</protein>
<feature type="domain" description="Thioredoxin-like fold" evidence="2">
    <location>
        <begin position="48"/>
        <end position="233"/>
    </location>
</feature>
<organism evidence="3 4">
    <name type="scientific">Sphingomonas psychrolutea</name>
    <dbReference type="NCBI Taxonomy" id="1259676"/>
    <lineage>
        <taxon>Bacteria</taxon>
        <taxon>Pseudomonadati</taxon>
        <taxon>Pseudomonadota</taxon>
        <taxon>Alphaproteobacteria</taxon>
        <taxon>Sphingomonadales</taxon>
        <taxon>Sphingomonadaceae</taxon>
        <taxon>Sphingomonas</taxon>
    </lineage>
</organism>
<dbReference type="RefSeq" id="WP_188449400.1">
    <property type="nucleotide sequence ID" value="NZ_BMDW01000027.1"/>
</dbReference>
<dbReference type="Proteomes" id="UP000618591">
    <property type="component" value="Unassembled WGS sequence"/>
</dbReference>
<dbReference type="EMBL" id="BMDW01000027">
    <property type="protein sequence ID" value="GGA59820.1"/>
    <property type="molecule type" value="Genomic_DNA"/>
</dbReference>
<keyword evidence="1" id="KW-0732">Signal</keyword>
<evidence type="ECO:0000256" key="1">
    <source>
        <dbReference type="SAM" id="SignalP"/>
    </source>
</evidence>
<dbReference type="SUPFAM" id="SSF52833">
    <property type="entry name" value="Thioredoxin-like"/>
    <property type="match status" value="1"/>
</dbReference>